<keyword evidence="1" id="KW-0805">Transcription regulation</keyword>
<gene>
    <name evidence="6" type="ORF">GCM10010439_57020</name>
</gene>
<evidence type="ECO:0000256" key="2">
    <source>
        <dbReference type="ARBA" id="ARBA00023125"/>
    </source>
</evidence>
<comment type="caution">
    <text evidence="6">The sequence shown here is derived from an EMBL/GenBank/DDBJ whole genome shotgun (WGS) entry which is preliminary data.</text>
</comment>
<feature type="domain" description="HTH tetR-type" evidence="5">
    <location>
        <begin position="12"/>
        <end position="72"/>
    </location>
</feature>
<dbReference type="PROSITE" id="PS50977">
    <property type="entry name" value="HTH_TETR_2"/>
    <property type="match status" value="1"/>
</dbReference>
<organism evidence="6 7">
    <name type="scientific">Actinocorallia aurantiaca</name>
    <dbReference type="NCBI Taxonomy" id="46204"/>
    <lineage>
        <taxon>Bacteria</taxon>
        <taxon>Bacillati</taxon>
        <taxon>Actinomycetota</taxon>
        <taxon>Actinomycetes</taxon>
        <taxon>Streptosporangiales</taxon>
        <taxon>Thermomonosporaceae</taxon>
        <taxon>Actinocorallia</taxon>
    </lineage>
</organism>
<protein>
    <submittedName>
        <fullName evidence="6">TetR/AcrR family transcriptional regulator</fullName>
    </submittedName>
</protein>
<evidence type="ECO:0000259" key="5">
    <source>
        <dbReference type="PROSITE" id="PS50977"/>
    </source>
</evidence>
<dbReference type="Pfam" id="PF00440">
    <property type="entry name" value="TetR_N"/>
    <property type="match status" value="1"/>
</dbReference>
<dbReference type="Gene3D" id="1.10.357.10">
    <property type="entry name" value="Tetracycline Repressor, domain 2"/>
    <property type="match status" value="1"/>
</dbReference>
<evidence type="ECO:0000313" key="6">
    <source>
        <dbReference type="EMBL" id="GAA2734503.1"/>
    </source>
</evidence>
<dbReference type="EMBL" id="BAAATZ010000029">
    <property type="protein sequence ID" value="GAA2734503.1"/>
    <property type="molecule type" value="Genomic_DNA"/>
</dbReference>
<sequence>MTSPRRIGALDAKNRTVLIDAAERLLLEEGHTAVSSRRVAARAGLKPQLVHYYFRSMDDLLLEVFRRRAEEGLEYQALALASEQPLWALWKFSTDTAGTSLTMEFTGLANRSEVIRAEIAHYSERFRVAQIEALPAILERYGIPPEELPPVVLTVLLSSLSRMIMLEDALGFTTGHAETLELVEQQIRKLEGEPRFADATP</sequence>
<evidence type="ECO:0000256" key="4">
    <source>
        <dbReference type="PROSITE-ProRule" id="PRU00335"/>
    </source>
</evidence>
<feature type="DNA-binding region" description="H-T-H motif" evidence="4">
    <location>
        <begin position="35"/>
        <end position="54"/>
    </location>
</feature>
<dbReference type="PANTHER" id="PTHR30055">
    <property type="entry name" value="HTH-TYPE TRANSCRIPTIONAL REGULATOR RUTR"/>
    <property type="match status" value="1"/>
</dbReference>
<dbReference type="PRINTS" id="PR00455">
    <property type="entry name" value="HTHTETR"/>
</dbReference>
<dbReference type="InterPro" id="IPR050109">
    <property type="entry name" value="HTH-type_TetR-like_transc_reg"/>
</dbReference>
<dbReference type="Proteomes" id="UP001501842">
    <property type="component" value="Unassembled WGS sequence"/>
</dbReference>
<keyword evidence="2 4" id="KW-0238">DNA-binding</keyword>
<keyword evidence="7" id="KW-1185">Reference proteome</keyword>
<dbReference type="PANTHER" id="PTHR30055:SF234">
    <property type="entry name" value="HTH-TYPE TRANSCRIPTIONAL REGULATOR BETI"/>
    <property type="match status" value="1"/>
</dbReference>
<keyword evidence="3" id="KW-0804">Transcription</keyword>
<dbReference type="SUPFAM" id="SSF46689">
    <property type="entry name" value="Homeodomain-like"/>
    <property type="match status" value="1"/>
</dbReference>
<evidence type="ECO:0000256" key="3">
    <source>
        <dbReference type="ARBA" id="ARBA00023163"/>
    </source>
</evidence>
<dbReference type="InterPro" id="IPR009057">
    <property type="entry name" value="Homeodomain-like_sf"/>
</dbReference>
<reference evidence="6 7" key="1">
    <citation type="journal article" date="2019" name="Int. J. Syst. Evol. Microbiol.">
        <title>The Global Catalogue of Microorganisms (GCM) 10K type strain sequencing project: providing services to taxonomists for standard genome sequencing and annotation.</title>
        <authorList>
            <consortium name="The Broad Institute Genomics Platform"/>
            <consortium name="The Broad Institute Genome Sequencing Center for Infectious Disease"/>
            <person name="Wu L."/>
            <person name="Ma J."/>
        </authorList>
    </citation>
    <scope>NUCLEOTIDE SEQUENCE [LARGE SCALE GENOMIC DNA]</scope>
    <source>
        <strain evidence="6 7">JCM 8201</strain>
    </source>
</reference>
<name>A0ABN3ULW3_9ACTN</name>
<evidence type="ECO:0000313" key="7">
    <source>
        <dbReference type="Proteomes" id="UP001501842"/>
    </source>
</evidence>
<accession>A0ABN3ULW3</accession>
<dbReference type="InterPro" id="IPR001647">
    <property type="entry name" value="HTH_TetR"/>
</dbReference>
<dbReference type="RefSeq" id="WP_344454773.1">
    <property type="nucleotide sequence ID" value="NZ_BAAATZ010000029.1"/>
</dbReference>
<evidence type="ECO:0000256" key="1">
    <source>
        <dbReference type="ARBA" id="ARBA00023015"/>
    </source>
</evidence>
<proteinExistence type="predicted"/>